<gene>
    <name evidence="1" type="ORF">CK203_016779</name>
</gene>
<comment type="caution">
    <text evidence="1">The sequence shown here is derived from an EMBL/GenBank/DDBJ whole genome shotgun (WGS) entry which is preliminary data.</text>
</comment>
<dbReference type="AlphaFoldDB" id="A0A438J2I7"/>
<accession>A0A438J2I7</accession>
<dbReference type="Proteomes" id="UP000288805">
    <property type="component" value="Unassembled WGS sequence"/>
</dbReference>
<sequence>MNSILVLGLRSERQFLFQLSILWIGRQMVRRLLCSARPVSIQTSVNPSASDQDVQQLFN</sequence>
<organism evidence="1 2">
    <name type="scientific">Vitis vinifera</name>
    <name type="common">Grape</name>
    <dbReference type="NCBI Taxonomy" id="29760"/>
    <lineage>
        <taxon>Eukaryota</taxon>
        <taxon>Viridiplantae</taxon>
        <taxon>Streptophyta</taxon>
        <taxon>Embryophyta</taxon>
        <taxon>Tracheophyta</taxon>
        <taxon>Spermatophyta</taxon>
        <taxon>Magnoliopsida</taxon>
        <taxon>eudicotyledons</taxon>
        <taxon>Gunneridae</taxon>
        <taxon>Pentapetalae</taxon>
        <taxon>rosids</taxon>
        <taxon>Vitales</taxon>
        <taxon>Vitaceae</taxon>
        <taxon>Viteae</taxon>
        <taxon>Vitis</taxon>
    </lineage>
</organism>
<dbReference type="EMBL" id="QGNW01000067">
    <property type="protein sequence ID" value="RVX03190.1"/>
    <property type="molecule type" value="Genomic_DNA"/>
</dbReference>
<evidence type="ECO:0000313" key="1">
    <source>
        <dbReference type="EMBL" id="RVX03190.1"/>
    </source>
</evidence>
<evidence type="ECO:0000313" key="2">
    <source>
        <dbReference type="Proteomes" id="UP000288805"/>
    </source>
</evidence>
<reference evidence="1 2" key="1">
    <citation type="journal article" date="2018" name="PLoS Genet.">
        <title>Population sequencing reveals clonal diversity and ancestral inbreeding in the grapevine cultivar Chardonnay.</title>
        <authorList>
            <person name="Roach M.J."/>
            <person name="Johnson D.L."/>
            <person name="Bohlmann J."/>
            <person name="van Vuuren H.J."/>
            <person name="Jones S.J."/>
            <person name="Pretorius I.S."/>
            <person name="Schmidt S.A."/>
            <person name="Borneman A.R."/>
        </authorList>
    </citation>
    <scope>NUCLEOTIDE SEQUENCE [LARGE SCALE GENOMIC DNA]</scope>
    <source>
        <strain evidence="2">cv. Chardonnay</strain>
        <tissue evidence="1">Leaf</tissue>
    </source>
</reference>
<name>A0A438J2I7_VITVI</name>
<proteinExistence type="predicted"/>
<protein>
    <submittedName>
        <fullName evidence="1">Uncharacterized protein</fullName>
    </submittedName>
</protein>